<comment type="caution">
    <text evidence="1">The sequence shown here is derived from an EMBL/GenBank/DDBJ whole genome shotgun (WGS) entry which is preliminary data.</text>
</comment>
<protein>
    <submittedName>
        <fullName evidence="1">Uncharacterized protein</fullName>
    </submittedName>
</protein>
<evidence type="ECO:0000313" key="1">
    <source>
        <dbReference type="EMBL" id="GAA1623958.1"/>
    </source>
</evidence>
<evidence type="ECO:0000313" key="2">
    <source>
        <dbReference type="Proteomes" id="UP001500064"/>
    </source>
</evidence>
<gene>
    <name evidence="1" type="ORF">GCM10009733_020740</name>
</gene>
<keyword evidence="2" id="KW-1185">Reference proteome</keyword>
<dbReference type="Proteomes" id="UP001500064">
    <property type="component" value="Unassembled WGS sequence"/>
</dbReference>
<accession>A0ABP4QZE4</accession>
<reference evidence="2" key="1">
    <citation type="journal article" date="2019" name="Int. J. Syst. Evol. Microbiol.">
        <title>The Global Catalogue of Microorganisms (GCM) 10K type strain sequencing project: providing services to taxonomists for standard genome sequencing and annotation.</title>
        <authorList>
            <consortium name="The Broad Institute Genomics Platform"/>
            <consortium name="The Broad Institute Genome Sequencing Center for Infectious Disease"/>
            <person name="Wu L."/>
            <person name="Ma J."/>
        </authorList>
    </citation>
    <scope>NUCLEOTIDE SEQUENCE [LARGE SCALE GENOMIC DNA]</scope>
    <source>
        <strain evidence="2">JCM 13929</strain>
    </source>
</reference>
<dbReference type="EMBL" id="BAAAMU010000011">
    <property type="protein sequence ID" value="GAA1623958.1"/>
    <property type="molecule type" value="Genomic_DNA"/>
</dbReference>
<proteinExistence type="predicted"/>
<name>A0ABP4QZE4_9ACTN</name>
<organism evidence="1 2">
    <name type="scientific">Nonomuraea maheshkhaliensis</name>
    <dbReference type="NCBI Taxonomy" id="419590"/>
    <lineage>
        <taxon>Bacteria</taxon>
        <taxon>Bacillati</taxon>
        <taxon>Actinomycetota</taxon>
        <taxon>Actinomycetes</taxon>
        <taxon>Streptosporangiales</taxon>
        <taxon>Streptosporangiaceae</taxon>
        <taxon>Nonomuraea</taxon>
    </lineage>
</organism>
<sequence>MAIHDGLARMDCGPSPRFSTSWPTVMGHWPANHREPGEGATVQFVSVSDSFDHSAPPAWYAEGQRRIAECAARQTGHLWTVEGDRGECPWLSCADCAADGADVYPDIIDILDDGEFQLGGRTIRFGEELPDNETSVFVIPVSVKVEANEHHTLNGHDWDVAIHVVDRSADL</sequence>